<sequence>MQKTGFERIFLWLLFVVAAFTAQAQNKFTLNGVVRDKTSGELLIGAVIQLKEIPGIGVTTNAYGFYSITVKPGTYTVMVSYAGYATINEKINFNSNREQNFNMVPLTNTLQEVVVSSKKKNENVAKPLMGVDKLNMREVNQLPVLLGERDVLKSIQLLPGIKSAGDGNSGFFVRGGGADQNLILLDEAPVYNASHLLGFFSTFNSDAIKDVTVYKGGMPAQYGGRLSSVVDIKMKDGNDKEYHVDGGVGLIASRLTVEGPIVKNKGSFIISGRRTYADLFLKLSPDSAINTNTLYFYDLNLKANYTLNNKNHLYLSGYFGRDVLGFGETFGSDWGNATGTLRWNHIVSNKLFSNTSLIFSNYNYVIRIKSGTDQFKITSKIQDWNLKQDFDYFINNNNKIKFGGNIIHHTVSPGAITASATSNLKSATIQNRYSYESALYVSHELSFNDKLNIVYGLRLSNLSAVGPGNYYQYDSNGNTIDTLHVPKGKAVVSYWNLEPRFSASYLLNTYASLKFSYNRNVQNLHLLSNSTVGAPTDLWLPSTNNVKPEIADQVAIGYYKNSKNQVYEFSVETYYKWLQNQIDYRNGADLQANDNVESELIYGIGRAYGIEFFAKKKVGKLTGWIGYTLSRTERKFPGINNNQYFPARQDQTHAITVVGIYQVNQRWSLSANWVYNTGNAVTYPSGKYRVNDQTVFLYTERNGYRMPAYHRLDIAATVQNKHNPYRKYQSSLTFGVYNVYGRENPYFITFIDDPNNPNKTVAQQTSLFRFIPSITWNFKF</sequence>
<dbReference type="PROSITE" id="PS52016">
    <property type="entry name" value="TONB_DEPENDENT_REC_3"/>
    <property type="match status" value="1"/>
</dbReference>
<name>A0A2W7T8A9_9BACT</name>
<dbReference type="InterPro" id="IPR037066">
    <property type="entry name" value="Plug_dom_sf"/>
</dbReference>
<dbReference type="InterPro" id="IPR036942">
    <property type="entry name" value="Beta-barrel_TonB_sf"/>
</dbReference>
<evidence type="ECO:0000256" key="1">
    <source>
        <dbReference type="ARBA" id="ARBA00004571"/>
    </source>
</evidence>
<organism evidence="10 11">
    <name type="scientific">Hydrotalea sandarakina</name>
    <dbReference type="NCBI Taxonomy" id="1004304"/>
    <lineage>
        <taxon>Bacteria</taxon>
        <taxon>Pseudomonadati</taxon>
        <taxon>Bacteroidota</taxon>
        <taxon>Chitinophagia</taxon>
        <taxon>Chitinophagales</taxon>
        <taxon>Chitinophagaceae</taxon>
        <taxon>Hydrotalea</taxon>
    </lineage>
</organism>
<dbReference type="Proteomes" id="UP000249720">
    <property type="component" value="Unassembled WGS sequence"/>
</dbReference>
<dbReference type="Pfam" id="PF07715">
    <property type="entry name" value="Plug"/>
    <property type="match status" value="1"/>
</dbReference>
<dbReference type="SUPFAM" id="SSF49464">
    <property type="entry name" value="Carboxypeptidase regulatory domain-like"/>
    <property type="match status" value="1"/>
</dbReference>
<dbReference type="Pfam" id="PF13715">
    <property type="entry name" value="CarbopepD_reg_2"/>
    <property type="match status" value="1"/>
</dbReference>
<evidence type="ECO:0000313" key="10">
    <source>
        <dbReference type="EMBL" id="PZX59462.1"/>
    </source>
</evidence>
<keyword evidence="7 8" id="KW-0998">Cell outer membrane</keyword>
<evidence type="ECO:0000259" key="9">
    <source>
        <dbReference type="Pfam" id="PF07715"/>
    </source>
</evidence>
<dbReference type="Gene3D" id="2.40.170.20">
    <property type="entry name" value="TonB-dependent receptor, beta-barrel domain"/>
    <property type="match status" value="1"/>
</dbReference>
<dbReference type="InterPro" id="IPR008969">
    <property type="entry name" value="CarboxyPept-like_regulatory"/>
</dbReference>
<evidence type="ECO:0000256" key="2">
    <source>
        <dbReference type="ARBA" id="ARBA00022448"/>
    </source>
</evidence>
<dbReference type="RefSeq" id="WP_111297278.1">
    <property type="nucleotide sequence ID" value="NZ_QKZV01000014.1"/>
</dbReference>
<dbReference type="GO" id="GO:0009279">
    <property type="term" value="C:cell outer membrane"/>
    <property type="evidence" value="ECO:0007669"/>
    <property type="project" value="UniProtKB-SubCell"/>
</dbReference>
<protein>
    <submittedName>
        <fullName evidence="10">Outer membrane receptor for ferrienterochelin and colicin</fullName>
    </submittedName>
</protein>
<dbReference type="SUPFAM" id="SSF56935">
    <property type="entry name" value="Porins"/>
    <property type="match status" value="1"/>
</dbReference>
<dbReference type="OrthoDB" id="9803050at2"/>
<keyword evidence="11" id="KW-1185">Reference proteome</keyword>
<dbReference type="EMBL" id="QKZV01000014">
    <property type="protein sequence ID" value="PZX59462.1"/>
    <property type="molecule type" value="Genomic_DNA"/>
</dbReference>
<evidence type="ECO:0000256" key="4">
    <source>
        <dbReference type="ARBA" id="ARBA00022692"/>
    </source>
</evidence>
<proteinExistence type="inferred from homology"/>
<evidence type="ECO:0000313" key="11">
    <source>
        <dbReference type="Proteomes" id="UP000249720"/>
    </source>
</evidence>
<gene>
    <name evidence="10" type="ORF">LX80_02802</name>
</gene>
<feature type="domain" description="TonB-dependent receptor plug" evidence="9">
    <location>
        <begin position="148"/>
        <end position="225"/>
    </location>
</feature>
<reference evidence="10 11" key="1">
    <citation type="submission" date="2018-06" db="EMBL/GenBank/DDBJ databases">
        <title>Genomic Encyclopedia of Archaeal and Bacterial Type Strains, Phase II (KMG-II): from individual species to whole genera.</title>
        <authorList>
            <person name="Goeker M."/>
        </authorList>
    </citation>
    <scope>NUCLEOTIDE SEQUENCE [LARGE SCALE GENOMIC DNA]</scope>
    <source>
        <strain evidence="10 11">DSM 23241</strain>
    </source>
</reference>
<dbReference type="GO" id="GO:0015344">
    <property type="term" value="F:siderophore uptake transmembrane transporter activity"/>
    <property type="evidence" value="ECO:0007669"/>
    <property type="project" value="TreeGrafter"/>
</dbReference>
<dbReference type="AlphaFoldDB" id="A0A2W7T8A9"/>
<evidence type="ECO:0000256" key="6">
    <source>
        <dbReference type="ARBA" id="ARBA00023136"/>
    </source>
</evidence>
<dbReference type="GO" id="GO:0044718">
    <property type="term" value="P:siderophore transmembrane transport"/>
    <property type="evidence" value="ECO:0007669"/>
    <property type="project" value="TreeGrafter"/>
</dbReference>
<dbReference type="PANTHER" id="PTHR30069:SF29">
    <property type="entry name" value="HEMOGLOBIN AND HEMOGLOBIN-HAPTOGLOBIN-BINDING PROTEIN 1-RELATED"/>
    <property type="match status" value="1"/>
</dbReference>
<keyword evidence="4 8" id="KW-0812">Transmembrane</keyword>
<evidence type="ECO:0000256" key="5">
    <source>
        <dbReference type="ARBA" id="ARBA00022729"/>
    </source>
</evidence>
<evidence type="ECO:0000256" key="7">
    <source>
        <dbReference type="ARBA" id="ARBA00023237"/>
    </source>
</evidence>
<keyword evidence="5" id="KW-0732">Signal</keyword>
<keyword evidence="3 8" id="KW-1134">Transmembrane beta strand</keyword>
<evidence type="ECO:0000256" key="3">
    <source>
        <dbReference type="ARBA" id="ARBA00022452"/>
    </source>
</evidence>
<dbReference type="InterPro" id="IPR012910">
    <property type="entry name" value="Plug_dom"/>
</dbReference>
<keyword evidence="6 8" id="KW-0472">Membrane</keyword>
<dbReference type="InterPro" id="IPR039426">
    <property type="entry name" value="TonB-dep_rcpt-like"/>
</dbReference>
<accession>A0A2W7T8A9</accession>
<comment type="similarity">
    <text evidence="8">Belongs to the TonB-dependent receptor family.</text>
</comment>
<comment type="subcellular location">
    <subcellularLocation>
        <location evidence="1 8">Cell outer membrane</location>
        <topology evidence="1 8">Multi-pass membrane protein</topology>
    </subcellularLocation>
</comment>
<evidence type="ECO:0000256" key="8">
    <source>
        <dbReference type="PROSITE-ProRule" id="PRU01360"/>
    </source>
</evidence>
<dbReference type="Gene3D" id="2.170.130.10">
    <property type="entry name" value="TonB-dependent receptor, plug domain"/>
    <property type="match status" value="1"/>
</dbReference>
<keyword evidence="10" id="KW-0675">Receptor</keyword>
<dbReference type="PANTHER" id="PTHR30069">
    <property type="entry name" value="TONB-DEPENDENT OUTER MEMBRANE RECEPTOR"/>
    <property type="match status" value="1"/>
</dbReference>
<keyword evidence="2 8" id="KW-0813">Transport</keyword>
<comment type="caution">
    <text evidence="10">The sequence shown here is derived from an EMBL/GenBank/DDBJ whole genome shotgun (WGS) entry which is preliminary data.</text>
</comment>
<dbReference type="Gene3D" id="2.60.40.1120">
    <property type="entry name" value="Carboxypeptidase-like, regulatory domain"/>
    <property type="match status" value="1"/>
</dbReference>